<dbReference type="SUPFAM" id="SSF53720">
    <property type="entry name" value="ALDH-like"/>
    <property type="match status" value="1"/>
</dbReference>
<protein>
    <submittedName>
        <fullName evidence="2">Aldehyde-alcohol dehydrogenase</fullName>
        <ecNumber evidence="2">1.1.1.1</ecNumber>
    </submittedName>
</protein>
<evidence type="ECO:0000313" key="2">
    <source>
        <dbReference type="EMBL" id="KIZ05032.1"/>
    </source>
</evidence>
<dbReference type="AlphaFoldDB" id="A0A0D2MX86"/>
<dbReference type="EMBL" id="KK100568">
    <property type="protein sequence ID" value="KIZ05032.1"/>
    <property type="molecule type" value="Genomic_DNA"/>
</dbReference>
<gene>
    <name evidence="2" type="ORF">MNEG_2932</name>
</gene>
<organism evidence="2 3">
    <name type="scientific">Monoraphidium neglectum</name>
    <dbReference type="NCBI Taxonomy" id="145388"/>
    <lineage>
        <taxon>Eukaryota</taxon>
        <taxon>Viridiplantae</taxon>
        <taxon>Chlorophyta</taxon>
        <taxon>core chlorophytes</taxon>
        <taxon>Chlorophyceae</taxon>
        <taxon>CS clade</taxon>
        <taxon>Sphaeropleales</taxon>
        <taxon>Selenastraceae</taxon>
        <taxon>Monoraphidium</taxon>
    </lineage>
</organism>
<dbReference type="InterPro" id="IPR016162">
    <property type="entry name" value="Ald_DH_N"/>
</dbReference>
<keyword evidence="1" id="KW-0175">Coiled coil</keyword>
<reference evidence="2 3" key="1">
    <citation type="journal article" date="2013" name="BMC Genomics">
        <title>Reconstruction of the lipid metabolism for the microalga Monoraphidium neglectum from its genome sequence reveals characteristics suitable for biofuel production.</title>
        <authorList>
            <person name="Bogen C."/>
            <person name="Al-Dilaimi A."/>
            <person name="Albersmeier A."/>
            <person name="Wichmann J."/>
            <person name="Grundmann M."/>
            <person name="Rupp O."/>
            <person name="Lauersen K.J."/>
            <person name="Blifernez-Klassen O."/>
            <person name="Kalinowski J."/>
            <person name="Goesmann A."/>
            <person name="Mussgnug J.H."/>
            <person name="Kruse O."/>
        </authorList>
    </citation>
    <scope>NUCLEOTIDE SEQUENCE [LARGE SCALE GENOMIC DNA]</scope>
    <source>
        <strain evidence="2 3">SAG 48.87</strain>
    </source>
</reference>
<accession>A0A0D2MX86</accession>
<evidence type="ECO:0000313" key="3">
    <source>
        <dbReference type="Proteomes" id="UP000054498"/>
    </source>
</evidence>
<proteinExistence type="predicted"/>
<keyword evidence="2" id="KW-0560">Oxidoreductase</keyword>
<dbReference type="GO" id="GO:0004022">
    <property type="term" value="F:alcohol dehydrogenase (NAD+) activity"/>
    <property type="evidence" value="ECO:0007669"/>
    <property type="project" value="UniProtKB-EC"/>
</dbReference>
<dbReference type="OrthoDB" id="567919at2759"/>
<sequence>MLTYNRTMSAVAGQRRPAATAAAPRVLRPAAARARRVRVVSEYREADAATAPAAAPEAAAPVAKDLKPLAAPAKVPAAEVPKDVKARDPLADSEMATLQRLLERSKAAQEEYSHFSQEQVDKIFKAAAMAANGARIPLAKMAVEETRMGVVEDKVIKVLGGGAWLDYHSKLWQIVLRAEGAYL</sequence>
<dbReference type="InterPro" id="IPR016161">
    <property type="entry name" value="Ald_DH/histidinol_DH"/>
</dbReference>
<evidence type="ECO:0000256" key="1">
    <source>
        <dbReference type="SAM" id="Coils"/>
    </source>
</evidence>
<dbReference type="STRING" id="145388.A0A0D2MX86"/>
<keyword evidence="3" id="KW-1185">Reference proteome</keyword>
<dbReference type="RefSeq" id="XP_013904051.1">
    <property type="nucleotide sequence ID" value="XM_014048597.1"/>
</dbReference>
<dbReference type="EC" id="1.1.1.1" evidence="2"/>
<dbReference type="KEGG" id="mng:MNEG_2932"/>
<name>A0A0D2MX86_9CHLO</name>
<dbReference type="Proteomes" id="UP000054498">
    <property type="component" value="Unassembled WGS sequence"/>
</dbReference>
<dbReference type="GeneID" id="25735810"/>
<feature type="coiled-coil region" evidence="1">
    <location>
        <begin position="91"/>
        <end position="118"/>
    </location>
</feature>
<dbReference type="Gene3D" id="3.40.605.10">
    <property type="entry name" value="Aldehyde Dehydrogenase, Chain A, domain 1"/>
    <property type="match status" value="1"/>
</dbReference>